<evidence type="ECO:0000256" key="6">
    <source>
        <dbReference type="ARBA" id="ARBA00023141"/>
    </source>
</evidence>
<dbReference type="Pfam" id="PF01202">
    <property type="entry name" value="SKI"/>
    <property type="match status" value="1"/>
</dbReference>
<evidence type="ECO:0000256" key="4">
    <source>
        <dbReference type="ARBA" id="ARBA00022777"/>
    </source>
</evidence>
<accession>A0A3B0SGD5</accession>
<evidence type="ECO:0000256" key="5">
    <source>
        <dbReference type="ARBA" id="ARBA00022840"/>
    </source>
</evidence>
<dbReference type="Pfam" id="PF01381">
    <property type="entry name" value="HTH_3"/>
    <property type="match status" value="1"/>
</dbReference>
<gene>
    <name evidence="8" type="ORF">MNBD_ALPHA08-1778</name>
</gene>
<dbReference type="PROSITE" id="PS50943">
    <property type="entry name" value="HTH_CROC1"/>
    <property type="match status" value="1"/>
</dbReference>
<dbReference type="InterPro" id="IPR001387">
    <property type="entry name" value="Cro/C1-type_HTH"/>
</dbReference>
<dbReference type="SUPFAM" id="SSF47413">
    <property type="entry name" value="lambda repressor-like DNA-binding domains"/>
    <property type="match status" value="1"/>
</dbReference>
<dbReference type="SMART" id="SM00530">
    <property type="entry name" value="HTH_XRE"/>
    <property type="match status" value="1"/>
</dbReference>
<dbReference type="InterPro" id="IPR031322">
    <property type="entry name" value="Shikimate/glucono_kinase"/>
</dbReference>
<dbReference type="Gene3D" id="3.40.50.300">
    <property type="entry name" value="P-loop containing nucleotide triphosphate hydrolases"/>
    <property type="match status" value="1"/>
</dbReference>
<protein>
    <recommendedName>
        <fullName evidence="7">HTH cro/C1-type domain-containing protein</fullName>
    </recommendedName>
</protein>
<proteinExistence type="inferred from homology"/>
<keyword evidence="4" id="KW-0418">Kinase</keyword>
<dbReference type="GO" id="GO:0003677">
    <property type="term" value="F:DNA binding"/>
    <property type="evidence" value="ECO:0007669"/>
    <property type="project" value="InterPro"/>
</dbReference>
<evidence type="ECO:0000256" key="1">
    <source>
        <dbReference type="ARBA" id="ARBA00022605"/>
    </source>
</evidence>
<keyword evidence="2" id="KW-0808">Transferase</keyword>
<dbReference type="PRINTS" id="PR01100">
    <property type="entry name" value="SHIKIMTKNASE"/>
</dbReference>
<dbReference type="PANTHER" id="PTHR21087">
    <property type="entry name" value="SHIKIMATE KINASE"/>
    <property type="match status" value="1"/>
</dbReference>
<dbReference type="PANTHER" id="PTHR21087:SF16">
    <property type="entry name" value="SHIKIMATE KINASE 1, CHLOROPLASTIC"/>
    <property type="match status" value="1"/>
</dbReference>
<evidence type="ECO:0000256" key="3">
    <source>
        <dbReference type="ARBA" id="ARBA00022741"/>
    </source>
</evidence>
<sequence length="288" mass="31500">MSKNLRDLVGGRVRFHRTESSMSRRVLAEQTDISERYLAQLEAGKANISILLIERIAKSLGVSLTELLKPRGMPAISNALSRYLSTLDGKTQKKALSLLQNHFENEPPTGNKGIALVGTRGAGKSTLGKILADKTGLAFVRLSDRIAENCHMAISELVGLGGVKAYRRHELEALEKLINCDGRKVLEVSGGIAESTQAFELLLKHFHTIYIKASAKEHVDRVAAQNDMRPMEGHPEAVKEAESLLAARGPVFEQAHDVINTTGQSVENAEDALTALMPKFEQEENVVN</sequence>
<dbReference type="AlphaFoldDB" id="A0A3B0SGD5"/>
<dbReference type="GO" id="GO:0005524">
    <property type="term" value="F:ATP binding"/>
    <property type="evidence" value="ECO:0007669"/>
    <property type="project" value="UniProtKB-KW"/>
</dbReference>
<keyword evidence="1" id="KW-0028">Amino-acid biosynthesis</keyword>
<dbReference type="InterPro" id="IPR027417">
    <property type="entry name" value="P-loop_NTPase"/>
</dbReference>
<dbReference type="Gene3D" id="1.10.260.40">
    <property type="entry name" value="lambda repressor-like DNA-binding domains"/>
    <property type="match status" value="1"/>
</dbReference>
<organism evidence="8">
    <name type="scientific">hydrothermal vent metagenome</name>
    <dbReference type="NCBI Taxonomy" id="652676"/>
    <lineage>
        <taxon>unclassified sequences</taxon>
        <taxon>metagenomes</taxon>
        <taxon>ecological metagenomes</taxon>
    </lineage>
</organism>
<evidence type="ECO:0000259" key="7">
    <source>
        <dbReference type="PROSITE" id="PS50943"/>
    </source>
</evidence>
<dbReference type="GO" id="GO:0005829">
    <property type="term" value="C:cytosol"/>
    <property type="evidence" value="ECO:0007669"/>
    <property type="project" value="TreeGrafter"/>
</dbReference>
<evidence type="ECO:0000313" key="8">
    <source>
        <dbReference type="EMBL" id="VAW03400.1"/>
    </source>
</evidence>
<dbReference type="HAMAP" id="MF_00109">
    <property type="entry name" value="Shikimate_kinase"/>
    <property type="match status" value="1"/>
</dbReference>
<keyword evidence="3" id="KW-0547">Nucleotide-binding</keyword>
<reference evidence="8" key="1">
    <citation type="submission" date="2018-06" db="EMBL/GenBank/DDBJ databases">
        <authorList>
            <person name="Zhirakovskaya E."/>
        </authorList>
    </citation>
    <scope>NUCLEOTIDE SEQUENCE</scope>
</reference>
<dbReference type="SUPFAM" id="SSF52540">
    <property type="entry name" value="P-loop containing nucleoside triphosphate hydrolases"/>
    <property type="match status" value="1"/>
</dbReference>
<dbReference type="GO" id="GO:0008652">
    <property type="term" value="P:amino acid biosynthetic process"/>
    <property type="evidence" value="ECO:0007669"/>
    <property type="project" value="UniProtKB-KW"/>
</dbReference>
<dbReference type="InterPro" id="IPR000623">
    <property type="entry name" value="Shikimate_kinase/TSH1"/>
</dbReference>
<dbReference type="GO" id="GO:0004765">
    <property type="term" value="F:shikimate kinase activity"/>
    <property type="evidence" value="ECO:0007669"/>
    <property type="project" value="TreeGrafter"/>
</dbReference>
<dbReference type="InterPro" id="IPR010982">
    <property type="entry name" value="Lambda_DNA-bd_dom_sf"/>
</dbReference>
<dbReference type="GO" id="GO:0009073">
    <property type="term" value="P:aromatic amino acid family biosynthetic process"/>
    <property type="evidence" value="ECO:0007669"/>
    <property type="project" value="UniProtKB-KW"/>
</dbReference>
<feature type="domain" description="HTH cro/C1-type" evidence="7">
    <location>
        <begin position="13"/>
        <end position="67"/>
    </location>
</feature>
<keyword evidence="5" id="KW-0067">ATP-binding</keyword>
<evidence type="ECO:0000256" key="2">
    <source>
        <dbReference type="ARBA" id="ARBA00022679"/>
    </source>
</evidence>
<keyword evidence="6" id="KW-0057">Aromatic amino acid biosynthesis</keyword>
<dbReference type="NCBIfam" id="NF006015">
    <property type="entry name" value="PRK08154.1"/>
    <property type="match status" value="1"/>
</dbReference>
<name>A0A3B0SGD5_9ZZZZ</name>
<dbReference type="CDD" id="cd00093">
    <property type="entry name" value="HTH_XRE"/>
    <property type="match status" value="1"/>
</dbReference>
<dbReference type="EMBL" id="UOEC01000209">
    <property type="protein sequence ID" value="VAW03400.1"/>
    <property type="molecule type" value="Genomic_DNA"/>
</dbReference>